<proteinExistence type="predicted"/>
<sequence>MMAWNSVLIKLIYVYNSHDDFIFVFFSDAASKQIDELGKGTFTGVTIGESFHLENHRLEVYNMNITYMKKEEKGSPLEMEWITYYAKSRKRKIRTQVTL</sequence>
<keyword evidence="2" id="KW-1185">Reference proteome</keyword>
<organism evidence="1 2">
    <name type="scientific">Sinobaca qinghaiensis</name>
    <dbReference type="NCBI Taxonomy" id="342944"/>
    <lineage>
        <taxon>Bacteria</taxon>
        <taxon>Bacillati</taxon>
        <taxon>Bacillota</taxon>
        <taxon>Bacilli</taxon>
        <taxon>Bacillales</taxon>
        <taxon>Sporolactobacillaceae</taxon>
        <taxon>Sinobaca</taxon>
    </lineage>
</organism>
<evidence type="ECO:0000313" key="1">
    <source>
        <dbReference type="EMBL" id="RKD69632.1"/>
    </source>
</evidence>
<dbReference type="RefSeq" id="WP_120194190.1">
    <property type="nucleotide sequence ID" value="NZ_RAPK01000011.1"/>
</dbReference>
<gene>
    <name evidence="1" type="ORF">ATL39_3056</name>
</gene>
<dbReference type="EMBL" id="RAPK01000011">
    <property type="protein sequence ID" value="RKD69632.1"/>
    <property type="molecule type" value="Genomic_DNA"/>
</dbReference>
<protein>
    <submittedName>
        <fullName evidence="1">Uncharacterized protein</fullName>
    </submittedName>
</protein>
<comment type="caution">
    <text evidence="1">The sequence shown here is derived from an EMBL/GenBank/DDBJ whole genome shotgun (WGS) entry which is preliminary data.</text>
</comment>
<dbReference type="AlphaFoldDB" id="A0A419UWW1"/>
<evidence type="ECO:0000313" key="2">
    <source>
        <dbReference type="Proteomes" id="UP000285120"/>
    </source>
</evidence>
<dbReference type="Proteomes" id="UP000285120">
    <property type="component" value="Unassembled WGS sequence"/>
</dbReference>
<reference evidence="1 2" key="1">
    <citation type="submission" date="2018-09" db="EMBL/GenBank/DDBJ databases">
        <title>Genomic Encyclopedia of Archaeal and Bacterial Type Strains, Phase II (KMG-II): from individual species to whole genera.</title>
        <authorList>
            <person name="Goeker M."/>
        </authorList>
    </citation>
    <scope>NUCLEOTIDE SEQUENCE [LARGE SCALE GENOMIC DNA]</scope>
    <source>
        <strain evidence="1 2">DSM 17008</strain>
    </source>
</reference>
<name>A0A419UWW1_9BACL</name>
<accession>A0A419UWW1</accession>